<dbReference type="Proteomes" id="UP000419017">
    <property type="component" value="Unassembled WGS sequence"/>
</dbReference>
<feature type="domain" description="Tyr recombinase" evidence="5">
    <location>
        <begin position="105"/>
        <end position="283"/>
    </location>
</feature>
<organism evidence="7 8">
    <name type="scientific">Oceanivirga miroungae</name>
    <dbReference type="NCBI Taxonomy" id="1130046"/>
    <lineage>
        <taxon>Bacteria</taxon>
        <taxon>Fusobacteriati</taxon>
        <taxon>Fusobacteriota</taxon>
        <taxon>Fusobacteriia</taxon>
        <taxon>Fusobacteriales</taxon>
        <taxon>Leptotrichiaceae</taxon>
        <taxon>Oceanivirga</taxon>
    </lineage>
</organism>
<dbReference type="AlphaFoldDB" id="A0A6I8MCF6"/>
<dbReference type="Pfam" id="PF00589">
    <property type="entry name" value="Phage_integrase"/>
    <property type="match status" value="1"/>
</dbReference>
<evidence type="ECO:0000256" key="4">
    <source>
        <dbReference type="PROSITE-ProRule" id="PRU01248"/>
    </source>
</evidence>
<protein>
    <submittedName>
        <fullName evidence="7">Type 1 fimbriae Regulatory protein fimB</fullName>
    </submittedName>
</protein>
<keyword evidence="3" id="KW-0233">DNA recombination</keyword>
<feature type="domain" description="Core-binding (CB)" evidence="6">
    <location>
        <begin position="3"/>
        <end position="84"/>
    </location>
</feature>
<dbReference type="PANTHER" id="PTHR30349:SF81">
    <property type="entry name" value="TYROSINE RECOMBINASE XERC"/>
    <property type="match status" value="1"/>
</dbReference>
<dbReference type="Gene3D" id="1.10.150.130">
    <property type="match status" value="1"/>
</dbReference>
<dbReference type="InterPro" id="IPR044068">
    <property type="entry name" value="CB"/>
</dbReference>
<dbReference type="InterPro" id="IPR010998">
    <property type="entry name" value="Integrase_recombinase_N"/>
</dbReference>
<dbReference type="InterPro" id="IPR004107">
    <property type="entry name" value="Integrase_SAM-like_N"/>
</dbReference>
<dbReference type="GO" id="GO:0003677">
    <property type="term" value="F:DNA binding"/>
    <property type="evidence" value="ECO:0007669"/>
    <property type="project" value="UniProtKB-UniRule"/>
</dbReference>
<dbReference type="PANTHER" id="PTHR30349">
    <property type="entry name" value="PHAGE INTEGRASE-RELATED"/>
    <property type="match status" value="1"/>
</dbReference>
<gene>
    <name evidence="7" type="ORF">OMES3154_00435</name>
</gene>
<dbReference type="RefSeq" id="WP_156683171.1">
    <property type="nucleotide sequence ID" value="NZ_CABWIB010000001.1"/>
</dbReference>
<dbReference type="SUPFAM" id="SSF56349">
    <property type="entry name" value="DNA breaking-rejoining enzymes"/>
    <property type="match status" value="1"/>
</dbReference>
<keyword evidence="8" id="KW-1185">Reference proteome</keyword>
<dbReference type="InterPro" id="IPR011010">
    <property type="entry name" value="DNA_brk_join_enz"/>
</dbReference>
<evidence type="ECO:0000313" key="8">
    <source>
        <dbReference type="Proteomes" id="UP000419017"/>
    </source>
</evidence>
<reference evidence="7 8" key="1">
    <citation type="submission" date="2019-10" db="EMBL/GenBank/DDBJ databases">
        <authorList>
            <person name="Blom J."/>
        </authorList>
    </citation>
    <scope>NUCLEOTIDE SEQUENCE [LARGE SCALE GENOMIC DNA]</scope>
    <source>
        <strain evidence="7 8">ES3154-GLU</strain>
    </source>
</reference>
<accession>A0A6I8MCF6</accession>
<dbReference type="GO" id="GO:0015074">
    <property type="term" value="P:DNA integration"/>
    <property type="evidence" value="ECO:0007669"/>
    <property type="project" value="UniProtKB-KW"/>
</dbReference>
<dbReference type="PROSITE" id="PS51900">
    <property type="entry name" value="CB"/>
    <property type="match status" value="1"/>
</dbReference>
<evidence type="ECO:0000256" key="2">
    <source>
        <dbReference type="ARBA" id="ARBA00023125"/>
    </source>
</evidence>
<dbReference type="InterPro" id="IPR002104">
    <property type="entry name" value="Integrase_catalytic"/>
</dbReference>
<dbReference type="InterPro" id="IPR050090">
    <property type="entry name" value="Tyrosine_recombinase_XerCD"/>
</dbReference>
<dbReference type="GO" id="GO:0006310">
    <property type="term" value="P:DNA recombination"/>
    <property type="evidence" value="ECO:0007669"/>
    <property type="project" value="UniProtKB-KW"/>
</dbReference>
<dbReference type="EMBL" id="CABWIB010000001">
    <property type="protein sequence ID" value="VWL85151.1"/>
    <property type="molecule type" value="Genomic_DNA"/>
</dbReference>
<dbReference type="Pfam" id="PF02899">
    <property type="entry name" value="Phage_int_SAM_1"/>
    <property type="match status" value="1"/>
</dbReference>
<dbReference type="Gene3D" id="1.10.443.10">
    <property type="entry name" value="Intergrase catalytic core"/>
    <property type="match status" value="1"/>
</dbReference>
<keyword evidence="2 4" id="KW-0238">DNA-binding</keyword>
<sequence length="292" mass="34359">MNSETNVLVVEFLDYLKIEKGLSENTVKSYRVDLYEFFKIISKSYEKIEKEDIYTYIDNMRNKFKNNTVQRKVSAVKTFFKYLYMNKKIKKDPLNTIKLMKKETRLPEIIDEEEFNKIIETFNHNPKDVRDKLILKLLMASGARISEIVNLDVSNIKDNDYRYIKVLGKGSKYRFIPIYDKIADEIKEYIEKEREEIKSSKKDYKLFPGASRTTFYLKLREKAKNAGINKNVHPHTIRHSVASLLLKNGLDIRYVQELLGHSSITTTEHYTHVEKSKLKSIYDNVGLGDDVE</sequence>
<evidence type="ECO:0000259" key="5">
    <source>
        <dbReference type="PROSITE" id="PS51898"/>
    </source>
</evidence>
<evidence type="ECO:0000259" key="6">
    <source>
        <dbReference type="PROSITE" id="PS51900"/>
    </source>
</evidence>
<dbReference type="PROSITE" id="PS51898">
    <property type="entry name" value="TYR_RECOMBINASE"/>
    <property type="match status" value="1"/>
</dbReference>
<name>A0A6I8MCF6_9FUSO</name>
<proteinExistence type="predicted"/>
<keyword evidence="1" id="KW-0229">DNA integration</keyword>
<evidence type="ECO:0000256" key="3">
    <source>
        <dbReference type="ARBA" id="ARBA00023172"/>
    </source>
</evidence>
<evidence type="ECO:0000313" key="7">
    <source>
        <dbReference type="EMBL" id="VWL85151.1"/>
    </source>
</evidence>
<dbReference type="InterPro" id="IPR013762">
    <property type="entry name" value="Integrase-like_cat_sf"/>
</dbReference>
<evidence type="ECO:0000256" key="1">
    <source>
        <dbReference type="ARBA" id="ARBA00022908"/>
    </source>
</evidence>